<evidence type="ECO:0000259" key="12">
    <source>
        <dbReference type="Pfam" id="PF05872"/>
    </source>
</evidence>
<dbReference type="InterPro" id="IPR033186">
    <property type="entry name" value="HerA_C"/>
</dbReference>
<keyword evidence="4" id="KW-0347">Helicase</keyword>
<evidence type="ECO:0000256" key="6">
    <source>
        <dbReference type="ARBA" id="ARBA00023125"/>
    </source>
</evidence>
<dbReference type="Pfam" id="PF01935">
    <property type="entry name" value="DUF87"/>
    <property type="match status" value="1"/>
</dbReference>
<dbReference type="GO" id="GO:0005524">
    <property type="term" value="F:ATP binding"/>
    <property type="evidence" value="ECO:0007669"/>
    <property type="project" value="UniProtKB-KW"/>
</dbReference>
<evidence type="ECO:0000256" key="4">
    <source>
        <dbReference type="ARBA" id="ARBA00022806"/>
    </source>
</evidence>
<keyword evidence="3" id="KW-0378">Hydrolase</keyword>
<dbReference type="Proteomes" id="UP000248557">
    <property type="component" value="Unassembled WGS sequence"/>
</dbReference>
<comment type="similarity">
    <text evidence="1">Belongs to the HerA family.</text>
</comment>
<dbReference type="GO" id="GO:0043139">
    <property type="term" value="F:5'-3' DNA helicase activity"/>
    <property type="evidence" value="ECO:0007669"/>
    <property type="project" value="UniProtKB-EC"/>
</dbReference>
<evidence type="ECO:0000259" key="13">
    <source>
        <dbReference type="Pfam" id="PF09378"/>
    </source>
</evidence>
<dbReference type="PANTHER" id="PTHR42957:SF1">
    <property type="entry name" value="HELICASE MJ1565-RELATED"/>
    <property type="match status" value="1"/>
</dbReference>
<dbReference type="AlphaFoldDB" id="A0A328PXX9"/>
<dbReference type="SUPFAM" id="SSF52540">
    <property type="entry name" value="P-loop containing nucleoside triphosphate hydrolases"/>
    <property type="match status" value="1"/>
</dbReference>
<evidence type="ECO:0000256" key="10">
    <source>
        <dbReference type="ARBA" id="ARBA00048988"/>
    </source>
</evidence>
<proteinExistence type="inferred from homology"/>
<evidence type="ECO:0000256" key="2">
    <source>
        <dbReference type="ARBA" id="ARBA00022741"/>
    </source>
</evidence>
<evidence type="ECO:0000256" key="7">
    <source>
        <dbReference type="ARBA" id="ARBA00023235"/>
    </source>
</evidence>
<feature type="domain" description="Helicase HerA barrel" evidence="13">
    <location>
        <begin position="12"/>
        <end position="96"/>
    </location>
</feature>
<dbReference type="GO" id="GO:0043138">
    <property type="term" value="F:3'-5' DNA helicase activity"/>
    <property type="evidence" value="ECO:0007669"/>
    <property type="project" value="UniProtKB-EC"/>
</dbReference>
<accession>A0A328PXX9</accession>
<evidence type="ECO:0000256" key="8">
    <source>
        <dbReference type="ARBA" id="ARBA00034617"/>
    </source>
</evidence>
<dbReference type="GO" id="GO:0016787">
    <property type="term" value="F:hydrolase activity"/>
    <property type="evidence" value="ECO:0007669"/>
    <property type="project" value="UniProtKB-KW"/>
</dbReference>
<dbReference type="Pfam" id="PF05872">
    <property type="entry name" value="HerA_C"/>
    <property type="match status" value="1"/>
</dbReference>
<keyword evidence="6" id="KW-0238">DNA-binding</keyword>
<dbReference type="GO" id="GO:0003677">
    <property type="term" value="F:DNA binding"/>
    <property type="evidence" value="ECO:0007669"/>
    <property type="project" value="UniProtKB-KW"/>
</dbReference>
<gene>
    <name evidence="14" type="ORF">CA615_05435</name>
</gene>
<dbReference type="InterPro" id="IPR027417">
    <property type="entry name" value="P-loop_NTPase"/>
</dbReference>
<evidence type="ECO:0000256" key="9">
    <source>
        <dbReference type="ARBA" id="ARBA00048954"/>
    </source>
</evidence>
<dbReference type="PANTHER" id="PTHR42957">
    <property type="entry name" value="HELICASE MJ1565-RELATED"/>
    <property type="match status" value="1"/>
</dbReference>
<name>A0A328PXX9_9EURY</name>
<reference evidence="14 15" key="1">
    <citation type="submission" date="2017-05" db="EMBL/GenBank/DDBJ databases">
        <title>Host range expansion of the Methanosphaera genus to humans and monogastric animals involves recent and extensive reduction in genome content.</title>
        <authorList>
            <person name="Hoedt E.C."/>
            <person name="Volmer J.G."/>
            <person name="Parks D.H."/>
            <person name="Rosewarne C.P."/>
            <person name="Denman S.E."/>
            <person name="Mcsweeney C.S."/>
            <person name="O Cuiv P."/>
            <person name="Hugenholtz P."/>
            <person name="Tyson G.W."/>
            <person name="Morrison M."/>
        </authorList>
    </citation>
    <scope>NUCLEOTIDE SEQUENCE [LARGE SCALE GENOMIC DNA]</scope>
    <source>
        <strain evidence="14 15">PA5</strain>
    </source>
</reference>
<feature type="domain" description="Helicase HerA central" evidence="11">
    <location>
        <begin position="129"/>
        <end position="342"/>
    </location>
</feature>
<sequence>MNMENNEKNNIIGYCTGETSMMKVSFVSKKPITVGEYVYLEYNNQIIIGMIESLFRGTKSLDEEILNPDAIEKILTINGDIDEYIRGNITILGDEDNLEIPKTPAKPGTEVKKAGKEILKKVFEKENAIRIGTLVSEPEVPLKLDVNKMVSRHLAILAMTGAGKSNATSIIIDRLLEVNGSILIFDMHGEYEKTKFTNGESHIIEPLINPRDLSIHEYKKLSKIGENATNQERYLREAYDFADEKIKEGECTDFITTMRHEIKNLIEDAESDDSNMKKYIDAMYQVDFKLDDLRKKYGKILESTDVCDIVSNIEPGKVNIINLSSVDEIGTDIIVHHTLKNVLNRRKLVLNGKEEKKSKRLDFPLFCIIEEAHMLVSQKLPTKSKSIIGQIAREGRKFGVGLCLISQSPKSLDVDALSQINNRIILRLVEPGDQKHVQKSSENLSEDLLKQLPSLNIGEAIVLGQMTKIPTMVKIDKFEGKTVGEDLDILSLWKKSKEEKEEKIKRDLAQMDEFL</sequence>
<evidence type="ECO:0000256" key="3">
    <source>
        <dbReference type="ARBA" id="ARBA00022801"/>
    </source>
</evidence>
<comment type="catalytic activity">
    <reaction evidence="10">
        <text>ATP + H2O = ADP + phosphate + H(+)</text>
        <dbReference type="Rhea" id="RHEA:13065"/>
        <dbReference type="ChEBI" id="CHEBI:15377"/>
        <dbReference type="ChEBI" id="CHEBI:15378"/>
        <dbReference type="ChEBI" id="CHEBI:30616"/>
        <dbReference type="ChEBI" id="CHEBI:43474"/>
        <dbReference type="ChEBI" id="CHEBI:456216"/>
        <dbReference type="EC" id="5.6.2.4"/>
    </reaction>
</comment>
<evidence type="ECO:0000256" key="1">
    <source>
        <dbReference type="ARBA" id="ARBA00007816"/>
    </source>
</evidence>
<keyword evidence="7" id="KW-0413">Isomerase</keyword>
<organism evidence="14 15">
    <name type="scientific">Methanosphaera stadtmanae</name>
    <dbReference type="NCBI Taxonomy" id="2317"/>
    <lineage>
        <taxon>Archaea</taxon>
        <taxon>Methanobacteriati</taxon>
        <taxon>Methanobacteriota</taxon>
        <taxon>Methanomada group</taxon>
        <taxon>Methanobacteria</taxon>
        <taxon>Methanobacteriales</taxon>
        <taxon>Methanobacteriaceae</taxon>
        <taxon>Methanosphaera</taxon>
    </lineage>
</organism>
<evidence type="ECO:0000259" key="11">
    <source>
        <dbReference type="Pfam" id="PF01935"/>
    </source>
</evidence>
<dbReference type="InterPro" id="IPR008571">
    <property type="entry name" value="HerA-like"/>
</dbReference>
<dbReference type="InterPro" id="IPR018538">
    <property type="entry name" value="HerA_barrel_dom"/>
</dbReference>
<dbReference type="Gene3D" id="3.40.50.300">
    <property type="entry name" value="P-loop containing nucleotide triphosphate hydrolases"/>
    <property type="match status" value="2"/>
</dbReference>
<feature type="domain" description="Helicase HerA-like C-terminal" evidence="12">
    <location>
        <begin position="368"/>
        <end position="473"/>
    </location>
</feature>
<comment type="caution">
    <text evidence="14">The sequence shown here is derived from an EMBL/GenBank/DDBJ whole genome shotgun (WGS) entry which is preliminary data.</text>
</comment>
<evidence type="ECO:0000256" key="5">
    <source>
        <dbReference type="ARBA" id="ARBA00022840"/>
    </source>
</evidence>
<keyword evidence="2" id="KW-0547">Nucleotide-binding</keyword>
<dbReference type="OMA" id="NKLCSRH"/>
<comment type="catalytic activity">
    <reaction evidence="9">
        <text>ATP + H2O = ADP + phosphate + H(+)</text>
        <dbReference type="Rhea" id="RHEA:13065"/>
        <dbReference type="ChEBI" id="CHEBI:15377"/>
        <dbReference type="ChEBI" id="CHEBI:15378"/>
        <dbReference type="ChEBI" id="CHEBI:30616"/>
        <dbReference type="ChEBI" id="CHEBI:43474"/>
        <dbReference type="ChEBI" id="CHEBI:456216"/>
        <dbReference type="EC" id="5.6.2.3"/>
    </reaction>
</comment>
<comment type="catalytic activity">
    <reaction evidence="8">
        <text>Couples ATP hydrolysis with the unwinding of duplex DNA by translocating in the 3'-5' direction.</text>
        <dbReference type="EC" id="5.6.2.4"/>
    </reaction>
</comment>
<dbReference type="InterPro" id="IPR002789">
    <property type="entry name" value="HerA_central"/>
</dbReference>
<protein>
    <submittedName>
        <fullName evidence="14">ATPase</fullName>
    </submittedName>
</protein>
<evidence type="ECO:0000313" key="14">
    <source>
        <dbReference type="EMBL" id="RAP02821.1"/>
    </source>
</evidence>
<evidence type="ECO:0000313" key="15">
    <source>
        <dbReference type="Proteomes" id="UP000248557"/>
    </source>
</evidence>
<dbReference type="EMBL" id="NGJK01000070">
    <property type="protein sequence ID" value="RAP02821.1"/>
    <property type="molecule type" value="Genomic_DNA"/>
</dbReference>
<dbReference type="Pfam" id="PF09378">
    <property type="entry name" value="HAS-barrel"/>
    <property type="match status" value="1"/>
</dbReference>
<keyword evidence="5" id="KW-0067">ATP-binding</keyword>